<dbReference type="InterPro" id="IPR001296">
    <property type="entry name" value="Glyco_trans_1"/>
</dbReference>
<dbReference type="PANTHER" id="PTHR12526:SF635">
    <property type="entry name" value="GLYCOSYL TRANSFERASE GROUP 1"/>
    <property type="match status" value="1"/>
</dbReference>
<evidence type="ECO:0000313" key="3">
    <source>
        <dbReference type="EMBL" id="SDL34116.1"/>
    </source>
</evidence>
<dbReference type="STRING" id="525640.SAMN04487971_10944"/>
<dbReference type="PANTHER" id="PTHR12526">
    <property type="entry name" value="GLYCOSYLTRANSFERASE"/>
    <property type="match status" value="1"/>
</dbReference>
<sequence length="788" mass="87699">MSLREEQDAALLTDAPDAGAEPTPHHGAHAPEPVWGGIPPHHFPQPHPDANKIRILFVFAWLVVGGEETEVRLLARHLPRDRYRIDVVACFRKEGMPDQTHDQLRALGIHVDTAPYDMSFDDTVDYLRRKLPGFDVVVSCQDVADIYPALERLKLRPPLIEHGGLVREALSGPKHFTSRYVGVCDSIREAAASKMPDRRHHAREIPSMVDLSEFRPEAREPMRHALGVAPDEVLMGWVGRLDRKKRVEDFIDAAARVAAAEPRARFVVVGGPDAFMPEYAHELHGRAHAAGVAHRMIFIGDRRDVPDLMAAMDGLCWLSVGEGMPHVIAEAGAARLAVIATPDNGACEQIVDGRSGLFVPHENPDAVAEAMLRLIRDPALRGRLGAGLRAHVEATYSTEVVIPQWQALIHEVLDEIPAAPPPSLFRSFVLGGWECSTHRRGWGPHRDIMAAVGHDRHAAQDYRQLGALGIRSCRDGARWHLIDRGGAYDFSSFTPMVEAARDSGTQVVWDLLHYGWPEDIDIYRPEFVHRFARYARAVAEHVRGLTDEVPFWCPVNEISFHAWAGGDARYLNPYGAGRGWELKCQLARASIAAMVELRAVDPRARFVHAEPLIAIHHVDWSGRPRWEAHGWHDAQFQAFELLGGWMWPQIGGDPSFLDIVGVNYYWNNQWNHGGQTVDVDDVIYRPLSDLLFEVSARYGRPMLIAETGTEGDRRGAWFDYVAAETARARARGVPVEGICLYPVADHPGWDDDRMCPNGLLGIDPSNGGRSVDPGLAAAIRRSGLVVRR</sequence>
<organism evidence="3 4">
    <name type="scientific">Paracoccus chinensis</name>
    <dbReference type="NCBI Taxonomy" id="525640"/>
    <lineage>
        <taxon>Bacteria</taxon>
        <taxon>Pseudomonadati</taxon>
        <taxon>Pseudomonadota</taxon>
        <taxon>Alphaproteobacteria</taxon>
        <taxon>Rhodobacterales</taxon>
        <taxon>Paracoccaceae</taxon>
        <taxon>Paracoccus</taxon>
    </lineage>
</organism>
<dbReference type="CDD" id="cd03801">
    <property type="entry name" value="GT4_PimA-like"/>
    <property type="match status" value="1"/>
</dbReference>
<protein>
    <submittedName>
        <fullName evidence="3">Glycosyltransferase involved in cell wall bisynthesis</fullName>
    </submittedName>
</protein>
<proteinExistence type="predicted"/>
<dbReference type="SUPFAM" id="SSF51445">
    <property type="entry name" value="(Trans)glycosidases"/>
    <property type="match status" value="1"/>
</dbReference>
<dbReference type="SUPFAM" id="SSF53756">
    <property type="entry name" value="UDP-Glycosyltransferase/glycogen phosphorylase"/>
    <property type="match status" value="1"/>
</dbReference>
<dbReference type="AlphaFoldDB" id="A0A1G9JA86"/>
<evidence type="ECO:0000259" key="2">
    <source>
        <dbReference type="Pfam" id="PF00534"/>
    </source>
</evidence>
<dbReference type="Pfam" id="PF00534">
    <property type="entry name" value="Glycos_transf_1"/>
    <property type="match status" value="1"/>
</dbReference>
<reference evidence="4" key="1">
    <citation type="submission" date="2016-10" db="EMBL/GenBank/DDBJ databases">
        <authorList>
            <person name="Varghese N."/>
            <person name="Submissions S."/>
        </authorList>
    </citation>
    <scope>NUCLEOTIDE SEQUENCE [LARGE SCALE GENOMIC DNA]</scope>
    <source>
        <strain evidence="4">CGMCC 1.7655</strain>
    </source>
</reference>
<dbReference type="GO" id="GO:0016757">
    <property type="term" value="F:glycosyltransferase activity"/>
    <property type="evidence" value="ECO:0007669"/>
    <property type="project" value="InterPro"/>
</dbReference>
<name>A0A1G9JA86_9RHOB</name>
<dbReference type="RefSeq" id="WP_090755806.1">
    <property type="nucleotide sequence ID" value="NZ_FNGE01000009.1"/>
</dbReference>
<feature type="domain" description="Glycosyl transferase family 1" evidence="2">
    <location>
        <begin position="221"/>
        <end position="385"/>
    </location>
</feature>
<gene>
    <name evidence="3" type="ORF">SAMN04487971_10944</name>
</gene>
<dbReference type="Proteomes" id="UP000199555">
    <property type="component" value="Unassembled WGS sequence"/>
</dbReference>
<dbReference type="Gene3D" id="3.40.50.2000">
    <property type="entry name" value="Glycogen Phosphorylase B"/>
    <property type="match status" value="2"/>
</dbReference>
<keyword evidence="3" id="KW-0808">Transferase</keyword>
<dbReference type="InterPro" id="IPR017853">
    <property type="entry name" value="GH"/>
</dbReference>
<dbReference type="EMBL" id="FNGE01000009">
    <property type="protein sequence ID" value="SDL34116.1"/>
    <property type="molecule type" value="Genomic_DNA"/>
</dbReference>
<keyword evidence="4" id="KW-1185">Reference proteome</keyword>
<feature type="region of interest" description="Disordered" evidence="1">
    <location>
        <begin position="15"/>
        <end position="43"/>
    </location>
</feature>
<accession>A0A1G9JA86</accession>
<dbReference type="OrthoDB" id="9816564at2"/>
<evidence type="ECO:0000256" key="1">
    <source>
        <dbReference type="SAM" id="MobiDB-lite"/>
    </source>
</evidence>
<evidence type="ECO:0000313" key="4">
    <source>
        <dbReference type="Proteomes" id="UP000199555"/>
    </source>
</evidence>
<dbReference type="Gene3D" id="3.20.20.80">
    <property type="entry name" value="Glycosidases"/>
    <property type="match status" value="1"/>
</dbReference>